<proteinExistence type="predicted"/>
<evidence type="ECO:0008006" key="4">
    <source>
        <dbReference type="Google" id="ProtNLM"/>
    </source>
</evidence>
<dbReference type="AlphaFoldDB" id="A0AAP0KDU3"/>
<organism evidence="2 3">
    <name type="scientific">Stephania yunnanensis</name>
    <dbReference type="NCBI Taxonomy" id="152371"/>
    <lineage>
        <taxon>Eukaryota</taxon>
        <taxon>Viridiplantae</taxon>
        <taxon>Streptophyta</taxon>
        <taxon>Embryophyta</taxon>
        <taxon>Tracheophyta</taxon>
        <taxon>Spermatophyta</taxon>
        <taxon>Magnoliopsida</taxon>
        <taxon>Ranunculales</taxon>
        <taxon>Menispermaceae</taxon>
        <taxon>Menispermoideae</taxon>
        <taxon>Cissampelideae</taxon>
        <taxon>Stephania</taxon>
    </lineage>
</organism>
<dbReference type="EMBL" id="JBBNAF010000004">
    <property type="protein sequence ID" value="KAK9150155.1"/>
    <property type="molecule type" value="Genomic_DNA"/>
</dbReference>
<keyword evidence="1" id="KW-0732">Signal</keyword>
<feature type="chain" id="PRO_5043028773" description="Secreted protein" evidence="1">
    <location>
        <begin position="23"/>
        <end position="148"/>
    </location>
</feature>
<keyword evidence="3" id="KW-1185">Reference proteome</keyword>
<sequence>MFFFSLPLSITHGLSLTPLTLSLLPIVLSHSSRLISLTHGLSLPQLTAASALAGDRTRDAGGGRQPELAHRLVCDGGACIRRRAEGQGTVSRRLFVSRLDVRLVQFAEKLTRDLHGSRPGVPKCIGNLGPSQLVSKPWFRASFENLTT</sequence>
<evidence type="ECO:0000313" key="2">
    <source>
        <dbReference type="EMBL" id="KAK9150155.1"/>
    </source>
</evidence>
<evidence type="ECO:0000256" key="1">
    <source>
        <dbReference type="SAM" id="SignalP"/>
    </source>
</evidence>
<dbReference type="Proteomes" id="UP001420932">
    <property type="component" value="Unassembled WGS sequence"/>
</dbReference>
<evidence type="ECO:0000313" key="3">
    <source>
        <dbReference type="Proteomes" id="UP001420932"/>
    </source>
</evidence>
<name>A0AAP0KDU3_9MAGN</name>
<reference evidence="2 3" key="1">
    <citation type="submission" date="2024-01" db="EMBL/GenBank/DDBJ databases">
        <title>Genome assemblies of Stephania.</title>
        <authorList>
            <person name="Yang L."/>
        </authorList>
    </citation>
    <scope>NUCLEOTIDE SEQUENCE [LARGE SCALE GENOMIC DNA]</scope>
    <source>
        <strain evidence="2">YNDBR</strain>
        <tissue evidence="2">Leaf</tissue>
    </source>
</reference>
<feature type="signal peptide" evidence="1">
    <location>
        <begin position="1"/>
        <end position="22"/>
    </location>
</feature>
<accession>A0AAP0KDU3</accession>
<protein>
    <recommendedName>
        <fullName evidence="4">Secreted protein</fullName>
    </recommendedName>
</protein>
<gene>
    <name evidence="2" type="ORF">Syun_008464</name>
</gene>
<comment type="caution">
    <text evidence="2">The sequence shown here is derived from an EMBL/GenBank/DDBJ whole genome shotgun (WGS) entry which is preliminary data.</text>
</comment>